<organism evidence="4 5">
    <name type="scientific">Botryotinia calthae</name>
    <dbReference type="NCBI Taxonomy" id="38488"/>
    <lineage>
        <taxon>Eukaryota</taxon>
        <taxon>Fungi</taxon>
        <taxon>Dikarya</taxon>
        <taxon>Ascomycota</taxon>
        <taxon>Pezizomycotina</taxon>
        <taxon>Leotiomycetes</taxon>
        <taxon>Helotiales</taxon>
        <taxon>Sclerotiniaceae</taxon>
        <taxon>Botryotinia</taxon>
    </lineage>
</organism>
<sequence length="812" mass="89449">MEALRLPHFTLDRAGPVHNPLQGEEADPTQAATSLQSGSFQYVNSTFLNAASSVLSQVSASAIDPNTGAVFLLRRVAPNLVILDSNGKITNEISDPEIITGHSIKLINIDKYLQAWVVDVGSSTVRIYDTNGKFQHSFGPEATREIARNQDGIDIPENGQTVTFGKITDIAYDPKFCQLYITDGDVDGPHNRVVVLNTMFNCVAVWDASSPVVNAGIKLNVPHAVAVDPWSRVYIVDSHNHRVQVTDRTGVVLGIWTFPGVKLYGISISSARATPNTAMIYLTGNRGPGSNNGTIMVLQAEYHPDNPSNIGSEIPLTAWNNQPGTMLHWISCGSVKQEDILLINDLSVVTPGASAYKLSVPRPTFKNPPLPSRPLWPLSFHAVALFHPFQKDFQVFAVAEIWYTESTSMQVDMYTLTGIELSYKYQVTDGQTMYSFSINGSAYTFPVSTNRVIPAHNWIAQGTTFQGQLPLLGKQTNWWYQIAPMGNYIWHWFRSDTNVPWRTMNSDESAPDNIPILQDWAFINWPTFTASSSKSQQYPRTSSHDEKLPQDLAEVGESSAQAYVVPATRHGTSSAAALGALAQLDKQGELPITPEKREANLAKLGELVPGLSPGDGGLALPVWPDKFFMTCTMTAVNAAGPMSTEVLYDWDAPKLQRTRMFDWDQQSTTDAILTTDTPLYGPGHNPGTMYLINRKADKTFSCLPPIPSIGPVPPNWAAENNAEIVATIKNNPQLSPGYTTRIFHCPFDTTTQSQFWIWYSDQYAVDTPVVFCQTLPPEHVGTNLALADYQRMETTSLVDQGTFNVPTTCRNP</sequence>
<evidence type="ECO:0000256" key="2">
    <source>
        <dbReference type="PROSITE-ProRule" id="PRU00504"/>
    </source>
</evidence>
<reference evidence="4 5" key="1">
    <citation type="submission" date="2017-11" db="EMBL/GenBank/DDBJ databases">
        <title>Comparative genomics of Botrytis spp.</title>
        <authorList>
            <person name="Valero-Jimenez C.A."/>
            <person name="Tapia P."/>
            <person name="Veloso J."/>
            <person name="Silva-Moreno E."/>
            <person name="Staats M."/>
            <person name="Valdes J.H."/>
            <person name="Van Kan J.A.L."/>
        </authorList>
    </citation>
    <scope>NUCLEOTIDE SEQUENCE [LARGE SCALE GENOMIC DNA]</scope>
    <source>
        <strain evidence="4 5">MUCL2830</strain>
    </source>
</reference>
<gene>
    <name evidence="4" type="ORF">BOTCAL_0405g00040</name>
</gene>
<dbReference type="Proteomes" id="UP000297299">
    <property type="component" value="Unassembled WGS sequence"/>
</dbReference>
<dbReference type="STRING" id="38488.A0A4Y8CQV3"/>
<dbReference type="SUPFAM" id="SSF63829">
    <property type="entry name" value="Calcium-dependent phosphotriesterase"/>
    <property type="match status" value="1"/>
</dbReference>
<evidence type="ECO:0000313" key="5">
    <source>
        <dbReference type="Proteomes" id="UP000297299"/>
    </source>
</evidence>
<evidence type="ECO:0008006" key="6">
    <source>
        <dbReference type="Google" id="ProtNLM"/>
    </source>
</evidence>
<accession>A0A4Y8CQV3</accession>
<dbReference type="OrthoDB" id="5364744at2759"/>
<evidence type="ECO:0000313" key="4">
    <source>
        <dbReference type="EMBL" id="TEY41046.1"/>
    </source>
</evidence>
<feature type="repeat" description="NHL" evidence="2">
    <location>
        <begin position="219"/>
        <end position="249"/>
    </location>
</feature>
<dbReference type="Gene3D" id="2.120.10.30">
    <property type="entry name" value="TolB, C-terminal domain"/>
    <property type="match status" value="2"/>
</dbReference>
<name>A0A4Y8CQV3_9HELO</name>
<dbReference type="InterPro" id="IPR001258">
    <property type="entry name" value="NHL_repeat"/>
</dbReference>
<dbReference type="EMBL" id="PHWZ01000404">
    <property type="protein sequence ID" value="TEY41046.1"/>
    <property type="molecule type" value="Genomic_DNA"/>
</dbReference>
<evidence type="ECO:0000256" key="1">
    <source>
        <dbReference type="ARBA" id="ARBA00022737"/>
    </source>
</evidence>
<evidence type="ECO:0000256" key="3">
    <source>
        <dbReference type="SAM" id="MobiDB-lite"/>
    </source>
</evidence>
<comment type="caution">
    <text evidence="4">The sequence shown here is derived from an EMBL/GenBank/DDBJ whole genome shotgun (WGS) entry which is preliminary data.</text>
</comment>
<dbReference type="Pfam" id="PF01436">
    <property type="entry name" value="NHL"/>
    <property type="match status" value="1"/>
</dbReference>
<dbReference type="AlphaFoldDB" id="A0A4Y8CQV3"/>
<keyword evidence="1" id="KW-0677">Repeat</keyword>
<feature type="region of interest" description="Disordered" evidence="3">
    <location>
        <begin position="1"/>
        <end position="27"/>
    </location>
</feature>
<keyword evidence="5" id="KW-1185">Reference proteome</keyword>
<proteinExistence type="predicted"/>
<protein>
    <recommendedName>
        <fullName evidence="6">SMP-30/Gluconolactonase/LRE-like region domain-containing protein</fullName>
    </recommendedName>
</protein>
<dbReference type="InterPro" id="IPR011042">
    <property type="entry name" value="6-blade_b-propeller_TolB-like"/>
</dbReference>
<dbReference type="PROSITE" id="PS51125">
    <property type="entry name" value="NHL"/>
    <property type="match status" value="1"/>
</dbReference>